<keyword evidence="4 6" id="KW-1133">Transmembrane helix</keyword>
<evidence type="ECO:0000256" key="4">
    <source>
        <dbReference type="ARBA" id="ARBA00022989"/>
    </source>
</evidence>
<name>A0A1C6HGV2_9FIRM</name>
<proteinExistence type="inferred from homology"/>
<gene>
    <name evidence="7" type="ORF">SAMEA3545359_00841</name>
</gene>
<evidence type="ECO:0000256" key="5">
    <source>
        <dbReference type="ARBA" id="ARBA00023136"/>
    </source>
</evidence>
<dbReference type="InterPro" id="IPR002781">
    <property type="entry name" value="TM_pro_TauE-like"/>
</dbReference>
<feature type="transmembrane region" description="Helical" evidence="6">
    <location>
        <begin position="43"/>
        <end position="62"/>
    </location>
</feature>
<organism evidence="7">
    <name type="scientific">uncultured Anaerotruncus sp</name>
    <dbReference type="NCBI Taxonomy" id="905011"/>
    <lineage>
        <taxon>Bacteria</taxon>
        <taxon>Bacillati</taxon>
        <taxon>Bacillota</taxon>
        <taxon>Clostridia</taxon>
        <taxon>Eubacteriales</taxon>
        <taxon>Oscillospiraceae</taxon>
        <taxon>Anaerotruncus</taxon>
        <taxon>environmental samples</taxon>
    </lineage>
</organism>
<keyword evidence="3 6" id="KW-0812">Transmembrane</keyword>
<dbReference type="AlphaFoldDB" id="A0A1C6HGV2"/>
<comment type="similarity">
    <text evidence="2 6">Belongs to the 4-toluene sulfonate uptake permease (TSUP) (TC 2.A.102) family.</text>
</comment>
<accession>A0A1C6HGV2</accession>
<dbReference type="PANTHER" id="PTHR43701:SF2">
    <property type="entry name" value="MEMBRANE TRANSPORTER PROTEIN YJNA-RELATED"/>
    <property type="match status" value="1"/>
</dbReference>
<feature type="transmembrane region" description="Helical" evidence="6">
    <location>
        <begin position="7"/>
        <end position="31"/>
    </location>
</feature>
<evidence type="ECO:0000256" key="2">
    <source>
        <dbReference type="ARBA" id="ARBA00009142"/>
    </source>
</evidence>
<evidence type="ECO:0000313" key="7">
    <source>
        <dbReference type="EMBL" id="SCJ56608.1"/>
    </source>
</evidence>
<dbReference type="EMBL" id="FMHG01000001">
    <property type="protein sequence ID" value="SCJ56608.1"/>
    <property type="molecule type" value="Genomic_DNA"/>
</dbReference>
<dbReference type="PANTHER" id="PTHR43701">
    <property type="entry name" value="MEMBRANE TRANSPORTER PROTEIN MJ0441-RELATED"/>
    <property type="match status" value="1"/>
</dbReference>
<evidence type="ECO:0000256" key="6">
    <source>
        <dbReference type="RuleBase" id="RU363041"/>
    </source>
</evidence>
<keyword evidence="5 6" id="KW-0472">Membrane</keyword>
<dbReference type="GO" id="GO:0005886">
    <property type="term" value="C:plasma membrane"/>
    <property type="evidence" value="ECO:0007669"/>
    <property type="project" value="UniProtKB-SubCell"/>
</dbReference>
<evidence type="ECO:0000256" key="1">
    <source>
        <dbReference type="ARBA" id="ARBA00004141"/>
    </source>
</evidence>
<evidence type="ECO:0000256" key="3">
    <source>
        <dbReference type="ARBA" id="ARBA00022692"/>
    </source>
</evidence>
<keyword evidence="6" id="KW-1003">Cell membrane</keyword>
<dbReference type="Pfam" id="PF01925">
    <property type="entry name" value="TauE"/>
    <property type="match status" value="1"/>
</dbReference>
<comment type="subcellular location">
    <subcellularLocation>
        <location evidence="6">Cell membrane</location>
        <topology evidence="6">Multi-pass membrane protein</topology>
    </subcellularLocation>
    <subcellularLocation>
        <location evidence="1">Membrane</location>
        <topology evidence="1">Multi-pass membrane protein</topology>
    </subcellularLocation>
</comment>
<reference evidence="7" key="1">
    <citation type="submission" date="2015-09" db="EMBL/GenBank/DDBJ databases">
        <authorList>
            <consortium name="Pathogen Informatics"/>
        </authorList>
    </citation>
    <scope>NUCLEOTIDE SEQUENCE</scope>
    <source>
        <strain evidence="7">2789STDY5834896</strain>
    </source>
</reference>
<sequence length="126" mass="13428">MSWVIAVVASVIAGFVSALGLGGGGILILYLTLFLDMGQKQAGGINLIFFLPIAAVSIFIHVKNKMIDYKFALKCAPFGIAGAFLGVWVAGMLSPRWVGKAFAVLVLILGIKELFSKTPPKEKDTE</sequence>
<dbReference type="InterPro" id="IPR051598">
    <property type="entry name" value="TSUP/Inactive_protease-like"/>
</dbReference>
<protein>
    <recommendedName>
        <fullName evidence="6">Probable membrane transporter protein</fullName>
    </recommendedName>
</protein>
<feature type="transmembrane region" description="Helical" evidence="6">
    <location>
        <begin position="71"/>
        <end position="91"/>
    </location>
</feature>